<dbReference type="Pfam" id="PF23410">
    <property type="entry name" value="Beta-prop_VPS8"/>
    <property type="match status" value="1"/>
</dbReference>
<feature type="region of interest" description="Disordered" evidence="4">
    <location>
        <begin position="1780"/>
        <end position="1810"/>
    </location>
</feature>
<name>A0AA38SPW9_9ASTR</name>
<comment type="similarity">
    <text evidence="1">Belongs to the VPS8 family.</text>
</comment>
<dbReference type="Pfam" id="PF12816">
    <property type="entry name" value="TPR_Vps8"/>
    <property type="match status" value="1"/>
</dbReference>
<dbReference type="PROSITE" id="PS50089">
    <property type="entry name" value="ZF_RING_2"/>
    <property type="match status" value="1"/>
</dbReference>
<dbReference type="PROSITE" id="PS50082">
    <property type="entry name" value="WD_REPEATS_2"/>
    <property type="match status" value="1"/>
</dbReference>
<evidence type="ECO:0000256" key="4">
    <source>
        <dbReference type="SAM" id="MobiDB-lite"/>
    </source>
</evidence>
<dbReference type="PANTHER" id="PTHR12616:SF8">
    <property type="entry name" value="VACUOLAR PROTEIN SORTING-ASSOCIATED PROTEIN 8 HOMOLOG"/>
    <property type="match status" value="1"/>
</dbReference>
<dbReference type="GO" id="GO:0030897">
    <property type="term" value="C:HOPS complex"/>
    <property type="evidence" value="ECO:0007669"/>
    <property type="project" value="TreeGrafter"/>
</dbReference>
<keyword evidence="2" id="KW-0862">Zinc</keyword>
<dbReference type="InterPro" id="IPR001680">
    <property type="entry name" value="WD40_rpt"/>
</dbReference>
<evidence type="ECO:0000259" key="5">
    <source>
        <dbReference type="PROSITE" id="PS50089"/>
    </source>
</evidence>
<dbReference type="PANTHER" id="PTHR12616">
    <property type="entry name" value="VACUOLAR PROTEIN SORTING VPS41"/>
    <property type="match status" value="1"/>
</dbReference>
<keyword evidence="2" id="KW-0863">Zinc-finger</keyword>
<feature type="repeat" description="WD" evidence="3">
    <location>
        <begin position="521"/>
        <end position="555"/>
    </location>
</feature>
<keyword evidence="2" id="KW-0479">Metal-binding</keyword>
<dbReference type="InterPro" id="IPR001841">
    <property type="entry name" value="Znf_RING"/>
</dbReference>
<keyword evidence="7" id="KW-1185">Reference proteome</keyword>
<feature type="region of interest" description="Disordered" evidence="4">
    <location>
        <begin position="340"/>
        <end position="359"/>
    </location>
</feature>
<feature type="compositionally biased region" description="Basic and acidic residues" evidence="4">
    <location>
        <begin position="293"/>
        <end position="308"/>
    </location>
</feature>
<evidence type="ECO:0000256" key="3">
    <source>
        <dbReference type="PROSITE-ProRule" id="PRU00221"/>
    </source>
</evidence>
<feature type="compositionally biased region" description="Polar residues" evidence="4">
    <location>
        <begin position="345"/>
        <end position="354"/>
    </location>
</feature>
<feature type="region of interest" description="Disordered" evidence="4">
    <location>
        <begin position="168"/>
        <end position="202"/>
    </location>
</feature>
<sequence>MTRKHTTPPMELDLDAFLQSHHTSGSDDDGDDNNNTTDHHHHHHRSTVDELLLIDSDDSSPSSSPRSYLLSNDLNSNSTFPLDFDSFDSNLRLTNSQSVGDTDRPVVRQSKFRLISRTDSGDSSTVSRQLPPLFGVVRSSAKPGAALAAAAAASRSVPTPHAAAIKLRREKSVSTESLDPKGGVDSEVSCRSGTGSEISHSDGKLVKEDVSFRLDGLETAPIELSESVEVSGQVIDEHESRKEWSFSDEHVLPGEEMATDVGNASEVDGFEVDYGDETLSSVAKPEIGSSLNNEDRNTNKDGSDEHIEGNYSESVPISTSQSVERVSSFFHGHVDANEVEEDSASVLSENNGFGSRQLDEKDEEFGLEAEGDDETAQTDVAIDTGDEKNDDMTQGRSCSPVKPLQAAEELEKKLAFTGLHWEEGAAAQPMKLEGLHRGSTVLGYFSISNDNNITRTIASPAFRRDHGTPQALAVHLNYIAVGMSRGVIVVVPSKYSPHYADNMDAKMLMLGLQGDRSYAPVTSMSFNQQGDLLFAGYADGHYTVWDVQRVSAAKIVTEHKAPVVHMLYLGMDSQVTRQFNIVSGDSKGVVKLIRFSPFSWLNRFSTSRTSTLLDESTSTVVCASPLLSEESSGGSSASTTAGTSGIGSMMGVVAADPTTLAEDGVVIFVTHQSALVAKVISNTPEVYAQLPKPDGVREGSMPYTAWKYISPSQGPAAGTVQVKESETVPLLAIAWDCKMQVAKLVKSELKIYAKWTLDSSAIGVAWLDDQMLVVLTEAGQLCLYANDGTLIHDTSFAVDGGKGNDLIGYHTHFNNVFGNPEKAHHNCIAVRGASLYLLGSTHLLVSRLLPWKERIEVLRKGGDWMGAFNMAMMLYDGQAHGVFDLPRALDDVQKAIMPYLVELLLAYVDEVFSYISVAFGNQLEKFEHLNDSKGDSTSVTSEIKEQYTRVGGVAVEFCVHIKRTDILFDAILSRFESVQQKETFLELLEPYILKDMLGSLPPEIMQALVEHYSTKGWLQRVEQCVLHMDISSLDFNQVVRLCQEHNLYGALIYLFNKGLDDFRTPLEELLLVFRNNNSENAASLGYRMLVYLKYCFSGFAFPPGHGALSPARLPSLRMELINFLLEDSNAPSSWGLASLSSREAYKNLYHLLEMDTEATLDVLRYAFIDEIPKSDHLSPEFAVEKDSTSQSQDLIQKTVEVLALVLETTKSISIRDAQPDTSWPSKDDISHLLEFISHFVACGKAKISSGVLTQIFEYLTLEANILPNVERESTDFFRRREKEVLALLEVVPETDWNDRHVLDMCEKAHFYQVCGFIHNSKHQYIAALDSYMKDVDEPVHAFSFINSLLRRQSDNRPDSLEAAVISRIPDLVQLSREGTFFLVREHFYQEGEQILVELRSHPKSLFLYLKTVIEVHSTGTLNLNSLKKGEPLSFPGRMVNNQTERVHEFLERISAFPKLLRENPVHVTDEMTELYLELLCQYEPHSVLHFLETCESYRVDHCLRLCQEHGIIDAAAFLLERVGDVGSALSFILSDLADKFSRLDAAAQSVYDDARVDHFNAVLKKKEVNDILYIVHTCVGLCQRNSSRLDPDESETLWFQLLDTFCEPLTNPCADTTDSGQKDGEAFRTKWKIRGSDRSAHLLRKLFSIFIKEIVEGMIGYVRLPTVMMKLLSDNGTQEFGDFKATILGMLGTYDFERRILDTARSLIEDDTYYTMRLLKKGASHGHGPRSLVCCICNCLLTKDSSTSGVRVYNCGHASHLRCELQGKETSGCPICMPKKKGGRSRKNSVSADKGLVSKPSSKNKLSQGTGAAHLLHENDALDRQISRYEILTNLHKDKRMVQVDNMPHLRLAPPAVYHEKVKKGVAMPMLRGESSSGPAKIEKTKTKAVRFPLKSNIFGNYFEKKRPAEDNIGHSLSWPQTLATELKGKPTSVLSRNGNGTSSGRGKPSPSLNLNLKHAPSPSRSRSGILSGRPTGATAYPNPTPNPDFVPIPEFTPLQSLVAYTDLNKSQNVRIEKQTCGEQAIADEDRRASD</sequence>
<evidence type="ECO:0000313" key="6">
    <source>
        <dbReference type="EMBL" id="KAJ9545844.1"/>
    </source>
</evidence>
<dbReference type="InterPro" id="IPR045111">
    <property type="entry name" value="Vps41/Vps8"/>
</dbReference>
<reference evidence="6" key="1">
    <citation type="submission" date="2023-03" db="EMBL/GenBank/DDBJ databases">
        <title>Chromosome-scale reference genome and RAD-based genetic map of yellow starthistle (Centaurea solstitialis) reveal putative structural variation and QTLs associated with invader traits.</title>
        <authorList>
            <person name="Reatini B."/>
            <person name="Cang F.A."/>
            <person name="Jiang Q."/>
            <person name="Mckibben M.T.W."/>
            <person name="Barker M.S."/>
            <person name="Rieseberg L.H."/>
            <person name="Dlugosch K.M."/>
        </authorList>
    </citation>
    <scope>NUCLEOTIDE SEQUENCE</scope>
    <source>
        <strain evidence="6">CAN-66</strain>
        <tissue evidence="6">Leaf</tissue>
    </source>
</reference>
<feature type="compositionally biased region" description="Basic and acidic residues" evidence="4">
    <location>
        <begin position="170"/>
        <end position="184"/>
    </location>
</feature>
<dbReference type="GO" id="GO:0005770">
    <property type="term" value="C:late endosome"/>
    <property type="evidence" value="ECO:0007669"/>
    <property type="project" value="TreeGrafter"/>
</dbReference>
<feature type="compositionally biased region" description="Polar residues" evidence="4">
    <location>
        <begin position="1799"/>
        <end position="1810"/>
    </location>
</feature>
<comment type="caution">
    <text evidence="6">The sequence shown here is derived from an EMBL/GenBank/DDBJ whole genome shotgun (WGS) entry which is preliminary data.</text>
</comment>
<accession>A0AA38SPW9</accession>
<evidence type="ECO:0000256" key="1">
    <source>
        <dbReference type="ARBA" id="ARBA00009422"/>
    </source>
</evidence>
<dbReference type="InterPro" id="IPR015943">
    <property type="entry name" value="WD40/YVTN_repeat-like_dom_sf"/>
</dbReference>
<proteinExistence type="inferred from homology"/>
<dbReference type="GO" id="GO:0008270">
    <property type="term" value="F:zinc ion binding"/>
    <property type="evidence" value="ECO:0007669"/>
    <property type="project" value="UniProtKB-KW"/>
</dbReference>
<feature type="region of interest" description="Disordered" evidence="4">
    <location>
        <begin position="1"/>
        <end position="47"/>
    </location>
</feature>
<protein>
    <recommendedName>
        <fullName evidence="5">RING-type domain-containing protein</fullName>
    </recommendedName>
</protein>
<feature type="compositionally biased region" description="Polar residues" evidence="4">
    <location>
        <begin position="189"/>
        <end position="198"/>
    </location>
</feature>
<feature type="region of interest" description="Disordered" evidence="4">
    <location>
        <begin position="280"/>
        <end position="319"/>
    </location>
</feature>
<keyword evidence="3" id="KW-0853">WD repeat</keyword>
<dbReference type="Proteomes" id="UP001172457">
    <property type="component" value="Chromosome 6"/>
</dbReference>
<dbReference type="EMBL" id="JARYMX010000006">
    <property type="protein sequence ID" value="KAJ9545844.1"/>
    <property type="molecule type" value="Genomic_DNA"/>
</dbReference>
<gene>
    <name evidence="6" type="ORF">OSB04_025551</name>
</gene>
<feature type="compositionally biased region" description="Low complexity" evidence="4">
    <location>
        <begin position="1936"/>
        <end position="1947"/>
    </location>
</feature>
<dbReference type="Gene3D" id="2.130.10.10">
    <property type="entry name" value="YVTN repeat-like/Quinoprotein amine dehydrogenase"/>
    <property type="match status" value="1"/>
</dbReference>
<organism evidence="6 7">
    <name type="scientific">Centaurea solstitialis</name>
    <name type="common">yellow star-thistle</name>
    <dbReference type="NCBI Taxonomy" id="347529"/>
    <lineage>
        <taxon>Eukaryota</taxon>
        <taxon>Viridiplantae</taxon>
        <taxon>Streptophyta</taxon>
        <taxon>Embryophyta</taxon>
        <taxon>Tracheophyta</taxon>
        <taxon>Spermatophyta</taxon>
        <taxon>Magnoliopsida</taxon>
        <taxon>eudicotyledons</taxon>
        <taxon>Gunneridae</taxon>
        <taxon>Pentapetalae</taxon>
        <taxon>asterids</taxon>
        <taxon>campanulids</taxon>
        <taxon>Asterales</taxon>
        <taxon>Asteraceae</taxon>
        <taxon>Carduoideae</taxon>
        <taxon>Cardueae</taxon>
        <taxon>Centaureinae</taxon>
        <taxon>Centaurea</taxon>
    </lineage>
</organism>
<dbReference type="SUPFAM" id="SSF50978">
    <property type="entry name" value="WD40 repeat-like"/>
    <property type="match status" value="1"/>
</dbReference>
<feature type="domain" description="RING-type" evidence="5">
    <location>
        <begin position="1734"/>
        <end position="1776"/>
    </location>
</feature>
<dbReference type="InterPro" id="IPR036322">
    <property type="entry name" value="WD40_repeat_dom_sf"/>
</dbReference>
<dbReference type="GO" id="GO:0034058">
    <property type="term" value="P:endosomal vesicle fusion"/>
    <property type="evidence" value="ECO:0007669"/>
    <property type="project" value="TreeGrafter"/>
</dbReference>
<feature type="region of interest" description="Disordered" evidence="4">
    <location>
        <begin position="1928"/>
        <end position="1992"/>
    </location>
</feature>
<dbReference type="Pfam" id="PF23556">
    <property type="entry name" value="TPR_Vps41"/>
    <property type="match status" value="1"/>
</dbReference>
<feature type="region of interest" description="Disordered" evidence="4">
    <location>
        <begin position="384"/>
        <end position="403"/>
    </location>
</feature>
<evidence type="ECO:0000256" key="2">
    <source>
        <dbReference type="PROSITE-ProRule" id="PRU00175"/>
    </source>
</evidence>
<dbReference type="GO" id="GO:0006623">
    <property type="term" value="P:protein targeting to vacuole"/>
    <property type="evidence" value="ECO:0007669"/>
    <property type="project" value="InterPro"/>
</dbReference>
<dbReference type="InterPro" id="IPR025941">
    <property type="entry name" value="Vps8_central_dom"/>
</dbReference>
<evidence type="ECO:0000313" key="7">
    <source>
        <dbReference type="Proteomes" id="UP001172457"/>
    </source>
</evidence>